<evidence type="ECO:0000313" key="4">
    <source>
        <dbReference type="RefSeq" id="XP_006833793.1"/>
    </source>
</evidence>
<organism evidence="3 4">
    <name type="scientific">Chrysochloris asiatica</name>
    <name type="common">Cape golden mole</name>
    <dbReference type="NCBI Taxonomy" id="185453"/>
    <lineage>
        <taxon>Eukaryota</taxon>
        <taxon>Metazoa</taxon>
        <taxon>Chordata</taxon>
        <taxon>Craniata</taxon>
        <taxon>Vertebrata</taxon>
        <taxon>Euteleostomi</taxon>
        <taxon>Mammalia</taxon>
        <taxon>Eutheria</taxon>
        <taxon>Afrotheria</taxon>
        <taxon>Chrysochloridae</taxon>
        <taxon>Chrysochlorinae</taxon>
        <taxon>Chrysochloris</taxon>
    </lineage>
</organism>
<dbReference type="Proteomes" id="UP000504623">
    <property type="component" value="Unplaced"/>
</dbReference>
<proteinExistence type="predicted"/>
<keyword evidence="2" id="KW-0732">Signal</keyword>
<accession>A0A9B0WI29</accession>
<dbReference type="AlphaFoldDB" id="A0A9B0WI29"/>
<feature type="region of interest" description="Disordered" evidence="1">
    <location>
        <begin position="84"/>
        <end position="225"/>
    </location>
</feature>
<evidence type="ECO:0000313" key="3">
    <source>
        <dbReference type="Proteomes" id="UP000504623"/>
    </source>
</evidence>
<feature type="chain" id="PRO_5039137179" evidence="2">
    <location>
        <begin position="18"/>
        <end position="307"/>
    </location>
</feature>
<reference evidence="4" key="1">
    <citation type="submission" date="2025-08" db="UniProtKB">
        <authorList>
            <consortium name="RefSeq"/>
        </authorList>
    </citation>
    <scope>IDENTIFICATION</scope>
    <source>
        <tissue evidence="4">Spleen</tissue>
    </source>
</reference>
<protein>
    <submittedName>
        <fullName evidence="4">Arginine/serine-rich protein 45-like</fullName>
    </submittedName>
</protein>
<name>A0A9B0WI29_CHRAS</name>
<evidence type="ECO:0000256" key="2">
    <source>
        <dbReference type="SAM" id="SignalP"/>
    </source>
</evidence>
<evidence type="ECO:0000256" key="1">
    <source>
        <dbReference type="SAM" id="MobiDB-lite"/>
    </source>
</evidence>
<keyword evidence="3" id="KW-1185">Reference proteome</keyword>
<feature type="signal peptide" evidence="2">
    <location>
        <begin position="1"/>
        <end position="17"/>
    </location>
</feature>
<feature type="region of interest" description="Disordered" evidence="1">
    <location>
        <begin position="285"/>
        <end position="307"/>
    </location>
</feature>
<dbReference type="PANTHER" id="PTHR35967:SF1">
    <property type="entry name" value="UPF0450 PROTEIN C17ORF58"/>
    <property type="match status" value="1"/>
</dbReference>
<dbReference type="GeneID" id="102832030"/>
<dbReference type="OrthoDB" id="9838370at2759"/>
<feature type="compositionally biased region" description="Low complexity" evidence="1">
    <location>
        <begin position="193"/>
        <end position="204"/>
    </location>
</feature>
<sequence>MTARAFWLLCLIIGSSPEAPVAERKGACPLSPPPSRFLSEPFPLSFPPASPLPRLLLFGWPRLPASPLPRPSFPHGFSSLTVSCSLPTAPPTHDRKPDPGGDQSADEAPGPRVQPALGAPRRPLAAEATLRAWPDPRRRKPLPPAENRAGFREVARAPAGQLSSRPAQAENRASPRRASSLAGSPRRARARTLRLTAARPLPRASEAPASPAHLNRPRAAAPPRLGSLGKDAELCPRACRADMDERESYCGSEFGNHISGPARLGSARQARLSEPWNVGMCRSTPLRATPRETHPQGRPCRPQALIR</sequence>
<gene>
    <name evidence="4" type="primary">LOC102832030</name>
</gene>
<dbReference type="RefSeq" id="XP_006833793.1">
    <property type="nucleotide sequence ID" value="XM_006833730.1"/>
</dbReference>
<dbReference type="PANTHER" id="PTHR35967">
    <property type="entry name" value="UPF0450 PROTEIN C17ORF58"/>
    <property type="match status" value="1"/>
</dbReference>
<feature type="compositionally biased region" description="Low complexity" evidence="1">
    <location>
        <begin position="115"/>
        <end position="128"/>
    </location>
</feature>